<evidence type="ECO:0000313" key="4">
    <source>
        <dbReference type="Proteomes" id="UP000005808"/>
    </source>
</evidence>
<dbReference type="Proteomes" id="UP000005808">
    <property type="component" value="Unassembled WGS sequence"/>
</dbReference>
<dbReference type="EMBL" id="AHJE01000035">
    <property type="protein sequence ID" value="EHP42365.1"/>
    <property type="molecule type" value="Genomic_DNA"/>
</dbReference>
<evidence type="ECO:0000313" key="3">
    <source>
        <dbReference type="EMBL" id="EHP42365.1"/>
    </source>
</evidence>
<protein>
    <recommendedName>
        <fullName evidence="5">Surface antigen</fullName>
    </recommendedName>
</protein>
<comment type="caution">
    <text evidence="3">The sequence shown here is derived from an EMBL/GenBank/DDBJ whole genome shotgun (WGS) entry which is preliminary data.</text>
</comment>
<sequence>MQERAPRKRASGSGRQTDVPRDAARALARHVATSGIRSRDDIMSKALGAVAALLAGLGLSASAAAQGVAADAWNGYSSPCQQMAGQVEIDGYLQQVVGLACLQPDGSWQMVDGSGGAVAYSQPDYYYDPWYWAPVGVGFGASFIFVDRFHHVHNMRRVFLPRPGGGFHGGFRGGSRGSFVGAPHGGMHGGFQGGGHHH</sequence>
<evidence type="ECO:0008006" key="5">
    <source>
        <dbReference type="Google" id="ProtNLM"/>
    </source>
</evidence>
<name>H1S514_9BURK</name>
<dbReference type="PATRIC" id="fig|1127483.3.peg.2914"/>
<accession>H1S514</accession>
<proteinExistence type="predicted"/>
<organism evidence="3 4">
    <name type="scientific">Cupriavidus basilensis OR16</name>
    <dbReference type="NCBI Taxonomy" id="1127483"/>
    <lineage>
        <taxon>Bacteria</taxon>
        <taxon>Pseudomonadati</taxon>
        <taxon>Pseudomonadota</taxon>
        <taxon>Betaproteobacteria</taxon>
        <taxon>Burkholderiales</taxon>
        <taxon>Burkholderiaceae</taxon>
        <taxon>Cupriavidus</taxon>
    </lineage>
</organism>
<feature type="compositionally biased region" description="Basic residues" evidence="1">
    <location>
        <begin position="1"/>
        <end position="10"/>
    </location>
</feature>
<keyword evidence="2" id="KW-0812">Transmembrane</keyword>
<feature type="transmembrane region" description="Helical" evidence="2">
    <location>
        <begin position="46"/>
        <end position="69"/>
    </location>
</feature>
<gene>
    <name evidence="3" type="ORF">OR16_14549</name>
</gene>
<evidence type="ECO:0000256" key="2">
    <source>
        <dbReference type="SAM" id="Phobius"/>
    </source>
</evidence>
<dbReference type="AlphaFoldDB" id="H1S514"/>
<keyword evidence="2" id="KW-0472">Membrane</keyword>
<reference evidence="3 4" key="1">
    <citation type="journal article" date="2012" name="J. Bacteriol.">
        <title>De Novo Genome Project of Cupriavidus basilensis OR16.</title>
        <authorList>
            <person name="Cserhati M."/>
            <person name="Kriszt B."/>
            <person name="Szoboszlay S."/>
            <person name="Toth A."/>
            <person name="Szabo I."/>
            <person name="Tancsics A."/>
            <person name="Nagy I."/>
            <person name="Horvath B."/>
            <person name="Nagy I."/>
            <person name="Kukolya J."/>
        </authorList>
    </citation>
    <scope>NUCLEOTIDE SEQUENCE [LARGE SCALE GENOMIC DNA]</scope>
    <source>
        <strain evidence="3 4">OR16</strain>
    </source>
</reference>
<feature type="transmembrane region" description="Helical" evidence="2">
    <location>
        <begin position="130"/>
        <end position="149"/>
    </location>
</feature>
<feature type="region of interest" description="Disordered" evidence="1">
    <location>
        <begin position="1"/>
        <end position="24"/>
    </location>
</feature>
<keyword evidence="2" id="KW-1133">Transmembrane helix</keyword>
<evidence type="ECO:0000256" key="1">
    <source>
        <dbReference type="SAM" id="MobiDB-lite"/>
    </source>
</evidence>